<dbReference type="InterPro" id="IPR012677">
    <property type="entry name" value="Nucleotide-bd_a/b_plait_sf"/>
</dbReference>
<dbReference type="EMBL" id="JAMFTS010000004">
    <property type="protein sequence ID" value="KAJ4768558.1"/>
    <property type="molecule type" value="Genomic_DNA"/>
</dbReference>
<comment type="caution">
    <text evidence="6">The sequence shown here is derived from an EMBL/GenBank/DDBJ whole genome shotgun (WGS) entry which is preliminary data.</text>
</comment>
<dbReference type="PROSITE" id="PS50102">
    <property type="entry name" value="RRM"/>
    <property type="match status" value="2"/>
</dbReference>
<feature type="domain" description="RRM" evidence="5">
    <location>
        <begin position="17"/>
        <end position="95"/>
    </location>
</feature>
<reference evidence="6" key="1">
    <citation type="submission" date="2022-08" db="EMBL/GenBank/DDBJ databases">
        <authorList>
            <person name="Marques A."/>
        </authorList>
    </citation>
    <scope>NUCLEOTIDE SEQUENCE</scope>
    <source>
        <strain evidence="6">RhyPub2mFocal</strain>
        <tissue evidence="6">Leaves</tissue>
    </source>
</reference>
<dbReference type="SUPFAM" id="SSF54928">
    <property type="entry name" value="RNA-binding domain, RBD"/>
    <property type="match status" value="3"/>
</dbReference>
<evidence type="ECO:0000256" key="1">
    <source>
        <dbReference type="ARBA" id="ARBA00022737"/>
    </source>
</evidence>
<accession>A0AAV8DQ80</accession>
<keyword evidence="2 3" id="KW-0694">RNA-binding</keyword>
<gene>
    <name evidence="6" type="ORF">LUZ62_078933</name>
</gene>
<proteinExistence type="predicted"/>
<dbReference type="CDD" id="cd12686">
    <property type="entry name" value="RRM1_PTBPH1_PTBPH2"/>
    <property type="match status" value="1"/>
</dbReference>
<dbReference type="InterPro" id="IPR000504">
    <property type="entry name" value="RRM_dom"/>
</dbReference>
<dbReference type="Proteomes" id="UP001140206">
    <property type="component" value="Chromosome 4"/>
</dbReference>
<name>A0AAV8DQ80_9POAL</name>
<dbReference type="Pfam" id="PF11835">
    <property type="entry name" value="RRM_8"/>
    <property type="match status" value="1"/>
</dbReference>
<dbReference type="SMART" id="SM00360">
    <property type="entry name" value="RRM"/>
    <property type="match status" value="2"/>
</dbReference>
<evidence type="ECO:0000256" key="2">
    <source>
        <dbReference type="ARBA" id="ARBA00022884"/>
    </source>
</evidence>
<evidence type="ECO:0000259" key="5">
    <source>
        <dbReference type="PROSITE" id="PS50102"/>
    </source>
</evidence>
<dbReference type="InterPro" id="IPR034794">
    <property type="entry name" value="PTBPH1/PTBPH2_RRM3"/>
</dbReference>
<dbReference type="Pfam" id="PF13893">
    <property type="entry name" value="RRM_5"/>
    <property type="match status" value="1"/>
</dbReference>
<protein>
    <submittedName>
        <fullName evidence="6">Polypyrimidine tract-binding protein</fullName>
    </submittedName>
</protein>
<keyword evidence="1" id="KW-0677">Repeat</keyword>
<evidence type="ECO:0000256" key="4">
    <source>
        <dbReference type="SAM" id="MobiDB-lite"/>
    </source>
</evidence>
<dbReference type="CDD" id="cd12690">
    <property type="entry name" value="RRM3_PTBPH1_PTBPH2"/>
    <property type="match status" value="1"/>
</dbReference>
<dbReference type="AlphaFoldDB" id="A0AAV8DQ80"/>
<dbReference type="PANTHER" id="PTHR15592">
    <property type="entry name" value="MATRIN 3/NUCLEAR PROTEIN 220-RELATED"/>
    <property type="match status" value="1"/>
</dbReference>
<dbReference type="Gene3D" id="3.30.70.330">
    <property type="match status" value="3"/>
</dbReference>
<dbReference type="Pfam" id="PF00076">
    <property type="entry name" value="RRM_1"/>
    <property type="match status" value="1"/>
</dbReference>
<dbReference type="InterPro" id="IPR035979">
    <property type="entry name" value="RBD_domain_sf"/>
</dbReference>
<feature type="compositionally biased region" description="Polar residues" evidence="4">
    <location>
        <begin position="335"/>
        <end position="346"/>
    </location>
</feature>
<feature type="region of interest" description="Disordered" evidence="4">
    <location>
        <begin position="325"/>
        <end position="500"/>
    </location>
</feature>
<feature type="compositionally biased region" description="Low complexity" evidence="4">
    <location>
        <begin position="432"/>
        <end position="441"/>
    </location>
</feature>
<keyword evidence="7" id="KW-1185">Reference proteome</keyword>
<dbReference type="InterPro" id="IPR034792">
    <property type="entry name" value="PTBPH1/PTBPH2_RRM1"/>
</dbReference>
<evidence type="ECO:0000313" key="6">
    <source>
        <dbReference type="EMBL" id="KAJ4768558.1"/>
    </source>
</evidence>
<organism evidence="6 7">
    <name type="scientific">Rhynchospora pubera</name>
    <dbReference type="NCBI Taxonomy" id="906938"/>
    <lineage>
        <taxon>Eukaryota</taxon>
        <taxon>Viridiplantae</taxon>
        <taxon>Streptophyta</taxon>
        <taxon>Embryophyta</taxon>
        <taxon>Tracheophyta</taxon>
        <taxon>Spermatophyta</taxon>
        <taxon>Magnoliopsida</taxon>
        <taxon>Liliopsida</taxon>
        <taxon>Poales</taxon>
        <taxon>Cyperaceae</taxon>
        <taxon>Cyperoideae</taxon>
        <taxon>Rhynchosporeae</taxon>
        <taxon>Rhynchospora</taxon>
    </lineage>
</organism>
<dbReference type="InterPro" id="IPR034793">
    <property type="entry name" value="PTBPH1/PTBPH2_RRM2"/>
</dbReference>
<sequence>MTSVSSQQFRLTQPPSKVIHLRNLPWECTPEELVEFGKPFGKVINTKCNVGTNKNQAFIEFADTNQAMAMISYYSTATEPAQIRGKTVYLQYSNRGEITNSKTTGEVPSNVLLVTLEGVQTGDVSIDVLHLVFSAFGFVHKITTFEKTHGFQALIQFTDTETATSARDALDGRSIPSYLIEEHVGPVNLKITYSAHTDLTVKFQSHRSRDYTNPYLPVAPSAIDGTGQDGQKGEPPSNVLLASIENMQYAVTVDVLHTVFSAFGTVQKIALFEKSSGLQALIQYPDTQTAMMAKDALEGHPIYEGGYCKLHLTYSRHTTLNVKINNDRGRDYTGGNASPPSNNQPSILGPQPLAGRPLYTSTSPTDVVQPPGPTSPNQVYGSPTVAPPGVEQFQYLPPPPGVASYFPGSQMSPPGVAPQHSPGSQVPPPGVVPQQFPGSQVLPPGVVPQQFPGSQVPPAGVAPQQFHASQGPPQPHAMQFPGAGGQQVPFTPQPPQPYNY</sequence>
<dbReference type="FunFam" id="3.30.70.330:FF:000324">
    <property type="entry name" value="Polypyrimidine tract-binding protein-like 2"/>
    <property type="match status" value="1"/>
</dbReference>
<dbReference type="GO" id="GO:0003723">
    <property type="term" value="F:RNA binding"/>
    <property type="evidence" value="ECO:0007669"/>
    <property type="project" value="UniProtKB-UniRule"/>
</dbReference>
<feature type="compositionally biased region" description="Pro residues" evidence="4">
    <location>
        <begin position="491"/>
        <end position="500"/>
    </location>
</feature>
<dbReference type="InterPro" id="IPR021790">
    <property type="entry name" value="PTBP1-like_RRM2"/>
</dbReference>
<evidence type="ECO:0000313" key="7">
    <source>
        <dbReference type="Proteomes" id="UP001140206"/>
    </source>
</evidence>
<evidence type="ECO:0000256" key="3">
    <source>
        <dbReference type="PROSITE-ProRule" id="PRU00176"/>
    </source>
</evidence>
<dbReference type="CDD" id="cd12691">
    <property type="entry name" value="RRM2_PTBPH1_PTBPH2"/>
    <property type="match status" value="1"/>
</dbReference>
<feature type="domain" description="RRM" evidence="5">
    <location>
        <begin position="237"/>
        <end position="317"/>
    </location>
</feature>